<proteinExistence type="predicted"/>
<sequence>MKIISFFFALSDSFVLTVSKTEPGECLADCSKTLARAYYKCIREWGIDNDDFYRCFDNSVEDFVICRDGCIAGIFPKD</sequence>
<name>E4YGC5_OIKDI</name>
<dbReference type="EMBL" id="FN654519">
    <property type="protein sequence ID" value="CBY34549.1"/>
    <property type="molecule type" value="Genomic_DNA"/>
</dbReference>
<evidence type="ECO:0000313" key="2">
    <source>
        <dbReference type="EMBL" id="CBY34549.1"/>
    </source>
</evidence>
<evidence type="ECO:0000256" key="1">
    <source>
        <dbReference type="SAM" id="SignalP"/>
    </source>
</evidence>
<feature type="signal peptide" evidence="1">
    <location>
        <begin position="1"/>
        <end position="19"/>
    </location>
</feature>
<accession>E4YGC5</accession>
<gene>
    <name evidence="2" type="ORF">GSOID_T00024576001</name>
</gene>
<dbReference type="Proteomes" id="UP000011014">
    <property type="component" value="Unassembled WGS sequence"/>
</dbReference>
<keyword evidence="1" id="KW-0732">Signal</keyword>
<organism evidence="2">
    <name type="scientific">Oikopleura dioica</name>
    <name type="common">Tunicate</name>
    <dbReference type="NCBI Taxonomy" id="34765"/>
    <lineage>
        <taxon>Eukaryota</taxon>
        <taxon>Metazoa</taxon>
        <taxon>Chordata</taxon>
        <taxon>Tunicata</taxon>
        <taxon>Appendicularia</taxon>
        <taxon>Copelata</taxon>
        <taxon>Oikopleuridae</taxon>
        <taxon>Oikopleura</taxon>
    </lineage>
</organism>
<protein>
    <submittedName>
        <fullName evidence="2">Uncharacterized protein</fullName>
    </submittedName>
</protein>
<reference evidence="2" key="1">
    <citation type="journal article" date="2010" name="Science">
        <title>Plasticity of animal genome architecture unmasked by rapid evolution of a pelagic tunicate.</title>
        <authorList>
            <person name="Denoeud F."/>
            <person name="Henriet S."/>
            <person name="Mungpakdee S."/>
            <person name="Aury J.M."/>
            <person name="Da Silva C."/>
            <person name="Brinkmann H."/>
            <person name="Mikhaleva J."/>
            <person name="Olsen L.C."/>
            <person name="Jubin C."/>
            <person name="Canestro C."/>
            <person name="Bouquet J.M."/>
            <person name="Danks G."/>
            <person name="Poulain J."/>
            <person name="Campsteijn C."/>
            <person name="Adamski M."/>
            <person name="Cross I."/>
            <person name="Yadetie F."/>
            <person name="Muffato M."/>
            <person name="Louis A."/>
            <person name="Butcher S."/>
            <person name="Tsagkogeorga G."/>
            <person name="Konrad A."/>
            <person name="Singh S."/>
            <person name="Jensen M.F."/>
            <person name="Cong E.H."/>
            <person name="Eikeseth-Otteraa H."/>
            <person name="Noel B."/>
            <person name="Anthouard V."/>
            <person name="Porcel B.M."/>
            <person name="Kachouri-Lafond R."/>
            <person name="Nishino A."/>
            <person name="Ugolini M."/>
            <person name="Chourrout P."/>
            <person name="Nishida H."/>
            <person name="Aasland R."/>
            <person name="Huzurbazar S."/>
            <person name="Westhof E."/>
            <person name="Delsuc F."/>
            <person name="Lehrach H."/>
            <person name="Reinhardt R."/>
            <person name="Weissenbach J."/>
            <person name="Roy S.W."/>
            <person name="Artiguenave F."/>
            <person name="Postlethwait J.H."/>
            <person name="Manak J.R."/>
            <person name="Thompson E.M."/>
            <person name="Jaillon O."/>
            <person name="Du Pasquier L."/>
            <person name="Boudinot P."/>
            <person name="Liberles D.A."/>
            <person name="Volff J.N."/>
            <person name="Philippe H."/>
            <person name="Lenhard B."/>
            <person name="Roest Crollius H."/>
            <person name="Wincker P."/>
            <person name="Chourrout D."/>
        </authorList>
    </citation>
    <scope>NUCLEOTIDE SEQUENCE [LARGE SCALE GENOMIC DNA]</scope>
</reference>
<dbReference type="AlphaFoldDB" id="E4YGC5"/>
<feature type="chain" id="PRO_5003191107" evidence="1">
    <location>
        <begin position="20"/>
        <end position="78"/>
    </location>
</feature>